<accession>A0A0K2UWS6</accession>
<name>A0A0K2UWS6_LEPSM</name>
<evidence type="ECO:0000313" key="1">
    <source>
        <dbReference type="EMBL" id="CDW42156.1"/>
    </source>
</evidence>
<protein>
    <submittedName>
        <fullName evidence="1">Uncharacterized protein</fullName>
    </submittedName>
</protein>
<reference evidence="1" key="1">
    <citation type="submission" date="2014-05" db="EMBL/GenBank/DDBJ databases">
        <authorList>
            <person name="Chronopoulou M."/>
        </authorList>
    </citation>
    <scope>NUCLEOTIDE SEQUENCE</scope>
    <source>
        <tissue evidence="1">Whole organism</tissue>
    </source>
</reference>
<dbReference type="EMBL" id="HACA01024795">
    <property type="protein sequence ID" value="CDW42156.1"/>
    <property type="molecule type" value="Transcribed_RNA"/>
</dbReference>
<organism evidence="1">
    <name type="scientific">Lepeophtheirus salmonis</name>
    <name type="common">Salmon louse</name>
    <name type="synonym">Caligus salmonis</name>
    <dbReference type="NCBI Taxonomy" id="72036"/>
    <lineage>
        <taxon>Eukaryota</taxon>
        <taxon>Metazoa</taxon>
        <taxon>Ecdysozoa</taxon>
        <taxon>Arthropoda</taxon>
        <taxon>Crustacea</taxon>
        <taxon>Multicrustacea</taxon>
        <taxon>Hexanauplia</taxon>
        <taxon>Copepoda</taxon>
        <taxon>Siphonostomatoida</taxon>
        <taxon>Caligidae</taxon>
        <taxon>Lepeophtheirus</taxon>
    </lineage>
</organism>
<sequence>METHPTFLSMALQMSYSRGLRSGEDGAYIWLSQKSFMYLSQVKSFCFPQIPWSSWYWCVAEDDNRPRSTIYFLSYLVTVWATVLEWTPTIIRIALGHGQDR</sequence>
<proteinExistence type="predicted"/>
<dbReference type="AlphaFoldDB" id="A0A0K2UWS6"/>